<dbReference type="CDD" id="cd16917">
    <property type="entry name" value="HATPase_UhpB-NarQ-NarX-like"/>
    <property type="match status" value="1"/>
</dbReference>
<organism evidence="11 12">
    <name type="scientific">Paenibacillus albilobatus</name>
    <dbReference type="NCBI Taxonomy" id="2716884"/>
    <lineage>
        <taxon>Bacteria</taxon>
        <taxon>Bacillati</taxon>
        <taxon>Bacillota</taxon>
        <taxon>Bacilli</taxon>
        <taxon>Bacillales</taxon>
        <taxon>Paenibacillaceae</taxon>
        <taxon>Paenibacillus</taxon>
    </lineage>
</organism>
<keyword evidence="4 11" id="KW-0418">Kinase</keyword>
<evidence type="ECO:0000256" key="4">
    <source>
        <dbReference type="ARBA" id="ARBA00022777"/>
    </source>
</evidence>
<accession>A0A920CAS3</accession>
<dbReference type="Pfam" id="PF23540">
    <property type="entry name" value="DesK_N"/>
    <property type="match status" value="1"/>
</dbReference>
<keyword evidence="7" id="KW-0812">Transmembrane</keyword>
<evidence type="ECO:0000313" key="12">
    <source>
        <dbReference type="Proteomes" id="UP000679779"/>
    </source>
</evidence>
<dbReference type="Gene3D" id="1.20.5.1930">
    <property type="match status" value="1"/>
</dbReference>
<evidence type="ECO:0000259" key="10">
    <source>
        <dbReference type="Pfam" id="PF23540"/>
    </source>
</evidence>
<keyword evidence="6" id="KW-0175">Coiled coil</keyword>
<dbReference type="GO" id="GO:0000155">
    <property type="term" value="F:phosphorelay sensor kinase activity"/>
    <property type="evidence" value="ECO:0007669"/>
    <property type="project" value="InterPro"/>
</dbReference>
<feature type="transmembrane region" description="Helical" evidence="7">
    <location>
        <begin position="39"/>
        <end position="57"/>
    </location>
</feature>
<dbReference type="Pfam" id="PF07730">
    <property type="entry name" value="HisKA_3"/>
    <property type="match status" value="1"/>
</dbReference>
<dbReference type="InterPro" id="IPR036890">
    <property type="entry name" value="HATPase_C_sf"/>
</dbReference>
<dbReference type="InterPro" id="IPR050482">
    <property type="entry name" value="Sensor_HK_TwoCompSys"/>
</dbReference>
<dbReference type="GO" id="GO:0046983">
    <property type="term" value="F:protein dimerization activity"/>
    <property type="evidence" value="ECO:0007669"/>
    <property type="project" value="InterPro"/>
</dbReference>
<dbReference type="Proteomes" id="UP000679779">
    <property type="component" value="Unassembled WGS sequence"/>
</dbReference>
<evidence type="ECO:0000259" key="9">
    <source>
        <dbReference type="Pfam" id="PF07730"/>
    </source>
</evidence>
<evidence type="ECO:0000256" key="3">
    <source>
        <dbReference type="ARBA" id="ARBA00022679"/>
    </source>
</evidence>
<proteinExistence type="predicted"/>
<dbReference type="InterPro" id="IPR056374">
    <property type="entry name" value="DesK/YvfT_N"/>
</dbReference>
<comment type="catalytic activity">
    <reaction evidence="1">
        <text>ATP + protein L-histidine = ADP + protein N-phospho-L-histidine.</text>
        <dbReference type="EC" id="2.7.13.3"/>
    </reaction>
</comment>
<evidence type="ECO:0000256" key="7">
    <source>
        <dbReference type="SAM" id="Phobius"/>
    </source>
</evidence>
<feature type="domain" description="DesK/YvfT N-terminal" evidence="10">
    <location>
        <begin position="6"/>
        <end position="145"/>
    </location>
</feature>
<feature type="transmembrane region" description="Helical" evidence="7">
    <location>
        <begin position="132"/>
        <end position="149"/>
    </location>
</feature>
<dbReference type="EMBL" id="BORQ01000004">
    <property type="protein sequence ID" value="GIO32741.1"/>
    <property type="molecule type" value="Genomic_DNA"/>
</dbReference>
<dbReference type="GO" id="GO:0016020">
    <property type="term" value="C:membrane"/>
    <property type="evidence" value="ECO:0007669"/>
    <property type="project" value="InterPro"/>
</dbReference>
<evidence type="ECO:0000313" key="11">
    <source>
        <dbReference type="EMBL" id="GIO32741.1"/>
    </source>
</evidence>
<protein>
    <recommendedName>
        <fullName evidence="2">histidine kinase</fullName>
        <ecNumber evidence="2">2.7.13.3</ecNumber>
    </recommendedName>
</protein>
<evidence type="ECO:0000256" key="1">
    <source>
        <dbReference type="ARBA" id="ARBA00000085"/>
    </source>
</evidence>
<evidence type="ECO:0000259" key="8">
    <source>
        <dbReference type="Pfam" id="PF02518"/>
    </source>
</evidence>
<dbReference type="AlphaFoldDB" id="A0A920CAS3"/>
<dbReference type="Pfam" id="PF02518">
    <property type="entry name" value="HATPase_c"/>
    <property type="match status" value="1"/>
</dbReference>
<feature type="domain" description="Histidine kinase/HSP90-like ATPase" evidence="8">
    <location>
        <begin position="280"/>
        <end position="367"/>
    </location>
</feature>
<keyword evidence="7" id="KW-0472">Membrane</keyword>
<reference evidence="11" key="1">
    <citation type="submission" date="2021-03" db="EMBL/GenBank/DDBJ databases">
        <title>Antimicrobial resistance genes in bacteria isolated from Japanese honey, and their potential for conferring macrolide and lincosamide resistance in the American foulbrood pathogen Paenibacillus larvae.</title>
        <authorList>
            <person name="Okamoto M."/>
            <person name="Kumagai M."/>
            <person name="Kanamori H."/>
            <person name="Takamatsu D."/>
        </authorList>
    </citation>
    <scope>NUCLEOTIDE SEQUENCE</scope>
    <source>
        <strain evidence="11">J2TS6</strain>
    </source>
</reference>
<keyword evidence="7" id="KW-1133">Transmembrane helix</keyword>
<dbReference type="PANTHER" id="PTHR24421">
    <property type="entry name" value="NITRATE/NITRITE SENSOR PROTEIN NARX-RELATED"/>
    <property type="match status" value="1"/>
</dbReference>
<feature type="transmembrane region" description="Helical" evidence="7">
    <location>
        <begin position="69"/>
        <end position="93"/>
    </location>
</feature>
<dbReference type="InterPro" id="IPR011712">
    <property type="entry name" value="Sig_transdc_His_kin_sub3_dim/P"/>
</dbReference>
<feature type="transmembrane region" description="Helical" evidence="7">
    <location>
        <begin position="15"/>
        <end position="32"/>
    </location>
</feature>
<dbReference type="SUPFAM" id="SSF55874">
    <property type="entry name" value="ATPase domain of HSP90 chaperone/DNA topoisomerase II/histidine kinase"/>
    <property type="match status" value="1"/>
</dbReference>
<keyword evidence="5" id="KW-0902">Two-component regulatory system</keyword>
<dbReference type="RefSeq" id="WP_160039748.1">
    <property type="nucleotide sequence ID" value="NZ_BORQ01000004.1"/>
</dbReference>
<feature type="transmembrane region" description="Helical" evidence="7">
    <location>
        <begin position="105"/>
        <end position="126"/>
    </location>
</feature>
<keyword evidence="12" id="KW-1185">Reference proteome</keyword>
<sequence length="384" mass="43826">MKRSRFELFPSDMGFFPYVWLVYVAIPIYYISHEHWLRMAAGYLLIASFVLTYRQLFFARKSFVFWHGLQMLLLFTLSLAYSPYMLFMGFYISSFIPYYKDWRKFYAALFCFYAVLILPLLFYLPGLAAQDLYVVLPFLVVMMMSPFGMRSMYRQRQLETDLNEANERIAELVKREERLRISRDLHDTLGHTLSLITLKSQLVTRLIDRDPGKALLEAREIEQTSRAALRQVRELVSGMRTLTLTEELQASRRMLESAGIRLEAEGDFGNKEISGLVQNILGMCLKEAITNIVKHSRADRCTIAIKRTDSDIRLVISDNGVGLEGRKSGLRSDGNGLKGMKERLALIDGSLELRSSDGLTVLIRVPVVVRKTSGDGVPQAADGA</sequence>
<comment type="caution">
    <text evidence="11">The sequence shown here is derived from an EMBL/GenBank/DDBJ whole genome shotgun (WGS) entry which is preliminary data.</text>
</comment>
<keyword evidence="3" id="KW-0808">Transferase</keyword>
<evidence type="ECO:0000256" key="5">
    <source>
        <dbReference type="ARBA" id="ARBA00023012"/>
    </source>
</evidence>
<feature type="coiled-coil region" evidence="6">
    <location>
        <begin position="155"/>
        <end position="182"/>
    </location>
</feature>
<dbReference type="InterPro" id="IPR003594">
    <property type="entry name" value="HATPase_dom"/>
</dbReference>
<dbReference type="Gene3D" id="3.30.565.10">
    <property type="entry name" value="Histidine kinase-like ATPase, C-terminal domain"/>
    <property type="match status" value="1"/>
</dbReference>
<dbReference type="EC" id="2.7.13.3" evidence="2"/>
<evidence type="ECO:0000256" key="6">
    <source>
        <dbReference type="SAM" id="Coils"/>
    </source>
</evidence>
<name>A0A920CAS3_9BACL</name>
<feature type="domain" description="Signal transduction histidine kinase subgroup 3 dimerisation and phosphoacceptor" evidence="9">
    <location>
        <begin position="177"/>
        <end position="242"/>
    </location>
</feature>
<dbReference type="PANTHER" id="PTHR24421:SF63">
    <property type="entry name" value="SENSOR HISTIDINE KINASE DESK"/>
    <property type="match status" value="1"/>
</dbReference>
<gene>
    <name evidence="11" type="ORF">J2TS6_38820</name>
</gene>
<evidence type="ECO:0000256" key="2">
    <source>
        <dbReference type="ARBA" id="ARBA00012438"/>
    </source>
</evidence>